<organism evidence="1 2">
    <name type="scientific">Ahniella affigens</name>
    <dbReference type="NCBI Taxonomy" id="2021234"/>
    <lineage>
        <taxon>Bacteria</taxon>
        <taxon>Pseudomonadati</taxon>
        <taxon>Pseudomonadota</taxon>
        <taxon>Gammaproteobacteria</taxon>
        <taxon>Lysobacterales</taxon>
        <taxon>Rhodanobacteraceae</taxon>
        <taxon>Ahniella</taxon>
    </lineage>
</organism>
<keyword evidence="1" id="KW-0614">Plasmid</keyword>
<evidence type="ECO:0000313" key="2">
    <source>
        <dbReference type="Proteomes" id="UP000241074"/>
    </source>
</evidence>
<reference evidence="1 2" key="1">
    <citation type="submission" date="2018-03" db="EMBL/GenBank/DDBJ databases">
        <title>Ahniella affigens gen. nov., sp. nov., a gammaproteobacterium isolated from sandy soil near a stream.</title>
        <authorList>
            <person name="Ko Y."/>
            <person name="Kim J.-H."/>
        </authorList>
    </citation>
    <scope>NUCLEOTIDE SEQUENCE [LARGE SCALE GENOMIC DNA]</scope>
    <source>
        <strain evidence="1 2">D13</strain>
        <plasmid evidence="2">Plasmid unnamed</plasmid>
    </source>
</reference>
<sequence>MAPSPRNQELIRNRRRQAESLLVEVLRETETLAQASAIWLTWPVAKTLALQISWFLTSRVLHPSGYTLLSLCIVKAFKRFEERCTDLGSAHDVRCLVAFVRGALEALPAVIEVRVRSGIQEWDPLSGQPLGEFLEANPRAVVEQAPPDDAAVERNPEALRLFWLSQLLDPADMAALAEHLDEITTGSIRP</sequence>
<protein>
    <submittedName>
        <fullName evidence="1">Uncharacterized protein</fullName>
    </submittedName>
</protein>
<accession>A0A2P1PZJ2</accession>
<keyword evidence="2" id="KW-1185">Reference proteome</keyword>
<dbReference type="KEGG" id="xba:C7S18_23485"/>
<gene>
    <name evidence="1" type="ORF">C7S18_23485</name>
</gene>
<dbReference type="AlphaFoldDB" id="A0A2P1PZJ2"/>
<proteinExistence type="predicted"/>
<evidence type="ECO:0000313" key="1">
    <source>
        <dbReference type="EMBL" id="AVQ00262.1"/>
    </source>
</evidence>
<dbReference type="RefSeq" id="WP_106894180.1">
    <property type="nucleotide sequence ID" value="NZ_CP027861.1"/>
</dbReference>
<dbReference type="Proteomes" id="UP000241074">
    <property type="component" value="Plasmid unnamed"/>
</dbReference>
<name>A0A2P1PZJ2_9GAMM</name>
<geneLocation type="plasmid" evidence="1">
    <name>unnamed</name>
</geneLocation>
<dbReference type="EMBL" id="CP027861">
    <property type="protein sequence ID" value="AVQ00262.1"/>
    <property type="molecule type" value="Genomic_DNA"/>
</dbReference>
<reference evidence="1 2" key="2">
    <citation type="submission" date="2018-03" db="EMBL/GenBank/DDBJ databases">
        <authorList>
            <person name="Keele B.F."/>
        </authorList>
    </citation>
    <scope>NUCLEOTIDE SEQUENCE [LARGE SCALE GENOMIC DNA]</scope>
    <source>
        <strain evidence="1 2">D13</strain>
        <plasmid evidence="2">Plasmid unnamed</plasmid>
    </source>
</reference>